<evidence type="ECO:0000256" key="5">
    <source>
        <dbReference type="ARBA" id="ARBA00022643"/>
    </source>
</evidence>
<dbReference type="Pfam" id="PF00667">
    <property type="entry name" value="FAD_binding_1"/>
    <property type="match status" value="1"/>
</dbReference>
<keyword evidence="6 12" id="KW-0479">Metal-binding</keyword>
<comment type="catalytic activity">
    <reaction evidence="12">
        <text>an organic molecule + reduced [NADPH--hemoprotein reductase] + O2 = an alcohol + oxidized [NADPH--hemoprotein reductase] + H2O + H(+)</text>
        <dbReference type="Rhea" id="RHEA:17149"/>
        <dbReference type="Rhea" id="RHEA-COMP:11964"/>
        <dbReference type="Rhea" id="RHEA-COMP:11965"/>
        <dbReference type="ChEBI" id="CHEBI:15377"/>
        <dbReference type="ChEBI" id="CHEBI:15378"/>
        <dbReference type="ChEBI" id="CHEBI:15379"/>
        <dbReference type="ChEBI" id="CHEBI:30879"/>
        <dbReference type="ChEBI" id="CHEBI:57618"/>
        <dbReference type="ChEBI" id="CHEBI:58210"/>
        <dbReference type="ChEBI" id="CHEBI:142491"/>
        <dbReference type="EC" id="1.14.14.1"/>
    </reaction>
</comment>
<dbReference type="InterPro" id="IPR039261">
    <property type="entry name" value="FNR_nucleotide-bd"/>
</dbReference>
<dbReference type="InterPro" id="IPR001433">
    <property type="entry name" value="OxRdtase_FAD/NAD-bd"/>
</dbReference>
<dbReference type="Gene3D" id="1.20.990.10">
    <property type="entry name" value="NADPH-cytochrome p450 Reductase, Chain A, domain 3"/>
    <property type="match status" value="1"/>
</dbReference>
<dbReference type="SUPFAM" id="SSF52218">
    <property type="entry name" value="Flavoproteins"/>
    <property type="match status" value="1"/>
</dbReference>
<dbReference type="PANTHER" id="PTHR19384">
    <property type="entry name" value="NITRIC OXIDE SYNTHASE-RELATED"/>
    <property type="match status" value="1"/>
</dbReference>
<accession>A0A250ICW3</accession>
<reference evidence="17 18" key="1">
    <citation type="submission" date="2017-06" db="EMBL/GenBank/DDBJ databases">
        <authorList>
            <person name="Kim H.J."/>
            <person name="Triplett B.A."/>
        </authorList>
    </citation>
    <scope>NUCLEOTIDE SEQUENCE [LARGE SCALE GENOMIC DNA]</scope>
    <source>
        <strain evidence="17 18">DSM 14713</strain>
    </source>
</reference>
<feature type="domain" description="FAD-binding FR-type" evidence="16">
    <location>
        <begin position="681"/>
        <end position="918"/>
    </location>
</feature>
<feature type="region of interest" description="Disordered" evidence="14">
    <location>
        <begin position="477"/>
        <end position="496"/>
    </location>
</feature>
<comment type="similarity">
    <text evidence="1 12">In the N-terminal section; belongs to the cytochrome P450 family.</text>
</comment>
<organism evidence="17 18">
    <name type="scientific">Melittangium boletus DSM 14713</name>
    <dbReference type="NCBI Taxonomy" id="1294270"/>
    <lineage>
        <taxon>Bacteria</taxon>
        <taxon>Pseudomonadati</taxon>
        <taxon>Myxococcota</taxon>
        <taxon>Myxococcia</taxon>
        <taxon>Myxococcales</taxon>
        <taxon>Cystobacterineae</taxon>
        <taxon>Archangiaceae</taxon>
        <taxon>Melittangium</taxon>
    </lineage>
</organism>
<evidence type="ECO:0000256" key="7">
    <source>
        <dbReference type="ARBA" id="ARBA00022827"/>
    </source>
</evidence>
<dbReference type="AlphaFoldDB" id="A0A250ICW3"/>
<dbReference type="CDD" id="cd06206">
    <property type="entry name" value="bifunctional_CYPOR"/>
    <property type="match status" value="1"/>
</dbReference>
<dbReference type="SUPFAM" id="SSF63380">
    <property type="entry name" value="Riboflavin synthase domain-like"/>
    <property type="match status" value="1"/>
</dbReference>
<keyword evidence="7 12" id="KW-0274">FAD</keyword>
<dbReference type="GO" id="GO:0005829">
    <property type="term" value="C:cytosol"/>
    <property type="evidence" value="ECO:0007669"/>
    <property type="project" value="TreeGrafter"/>
</dbReference>
<keyword evidence="18" id="KW-1185">Reference proteome</keyword>
<evidence type="ECO:0000256" key="2">
    <source>
        <dbReference type="ARBA" id="ARBA00022448"/>
    </source>
</evidence>
<keyword evidence="10 12" id="KW-0408">Iron</keyword>
<dbReference type="PROSITE" id="PS00086">
    <property type="entry name" value="CYTOCHROME_P450"/>
    <property type="match status" value="1"/>
</dbReference>
<comment type="cofactor">
    <cofactor evidence="12">
        <name>FAD</name>
        <dbReference type="ChEBI" id="CHEBI:57692"/>
    </cofactor>
    <cofactor evidence="12">
        <name>FMN</name>
        <dbReference type="ChEBI" id="CHEBI:58210"/>
    </cofactor>
</comment>
<dbReference type="Pfam" id="PF00175">
    <property type="entry name" value="NAD_binding_1"/>
    <property type="match status" value="1"/>
</dbReference>
<dbReference type="Gene3D" id="1.10.630.10">
    <property type="entry name" value="Cytochrome P450"/>
    <property type="match status" value="1"/>
</dbReference>
<dbReference type="GO" id="GO:0020037">
    <property type="term" value="F:heme binding"/>
    <property type="evidence" value="ECO:0007669"/>
    <property type="project" value="UniProtKB-UniRule"/>
</dbReference>
<keyword evidence="11 12" id="KW-0503">Monooxygenase</keyword>
<dbReference type="InterPro" id="IPR029039">
    <property type="entry name" value="Flavoprotein-like_sf"/>
</dbReference>
<dbReference type="InterPro" id="IPR023173">
    <property type="entry name" value="NADPH_Cyt_P450_Rdtase_alpha"/>
</dbReference>
<dbReference type="InterPro" id="IPR036396">
    <property type="entry name" value="Cyt_P450_sf"/>
</dbReference>
<dbReference type="EC" id="1.14.14.1" evidence="12"/>
<dbReference type="PANTHER" id="PTHR19384:SF17">
    <property type="entry name" value="NADPH--CYTOCHROME P450 REDUCTASE"/>
    <property type="match status" value="1"/>
</dbReference>
<dbReference type="Gene3D" id="3.40.50.80">
    <property type="entry name" value="Nucleotide-binding domain of ferredoxin-NADP reductase (FNR) module"/>
    <property type="match status" value="1"/>
</dbReference>
<dbReference type="Proteomes" id="UP000217289">
    <property type="component" value="Chromosome"/>
</dbReference>
<dbReference type="PROSITE" id="PS50902">
    <property type="entry name" value="FLAVODOXIN_LIKE"/>
    <property type="match status" value="1"/>
</dbReference>
<keyword evidence="5 12" id="KW-0288">FMN</keyword>
<dbReference type="EMBL" id="CP022163">
    <property type="protein sequence ID" value="ATB29060.1"/>
    <property type="molecule type" value="Genomic_DNA"/>
</dbReference>
<dbReference type="CDD" id="cd11068">
    <property type="entry name" value="CYP120A1"/>
    <property type="match status" value="1"/>
</dbReference>
<evidence type="ECO:0000259" key="15">
    <source>
        <dbReference type="PROSITE" id="PS50902"/>
    </source>
</evidence>
<evidence type="ECO:0000256" key="6">
    <source>
        <dbReference type="ARBA" id="ARBA00022723"/>
    </source>
</evidence>
<dbReference type="PIRSF" id="PIRSF000209">
    <property type="entry name" value="Bifunctional_P450_P450R"/>
    <property type="match status" value="1"/>
</dbReference>
<evidence type="ECO:0000256" key="14">
    <source>
        <dbReference type="SAM" id="MobiDB-lite"/>
    </source>
</evidence>
<dbReference type="EC" id="1.6.2.4" evidence="12"/>
<dbReference type="SUPFAM" id="SSF48264">
    <property type="entry name" value="Cytochrome P450"/>
    <property type="match status" value="1"/>
</dbReference>
<keyword evidence="8 12" id="KW-0521">NADP</keyword>
<dbReference type="Gene3D" id="2.40.30.10">
    <property type="entry name" value="Translation factors"/>
    <property type="match status" value="2"/>
</dbReference>
<keyword evidence="2 12" id="KW-0813">Transport</keyword>
<dbReference type="GO" id="GO:0003958">
    <property type="term" value="F:NADPH-hemoprotein reductase activity"/>
    <property type="evidence" value="ECO:0007669"/>
    <property type="project" value="UniProtKB-UniRule"/>
</dbReference>
<evidence type="ECO:0000256" key="11">
    <source>
        <dbReference type="ARBA" id="ARBA00023033"/>
    </source>
</evidence>
<evidence type="ECO:0000256" key="8">
    <source>
        <dbReference type="ARBA" id="ARBA00022857"/>
    </source>
</evidence>
<name>A0A250ICW3_9BACT</name>
<dbReference type="InterPro" id="IPR003097">
    <property type="entry name" value="CysJ-like_FAD-binding"/>
</dbReference>
<dbReference type="RefSeq" id="WP_245919707.1">
    <property type="nucleotide sequence ID" value="NZ_CP022163.1"/>
</dbReference>
<dbReference type="PRINTS" id="PR00385">
    <property type="entry name" value="P450"/>
</dbReference>
<dbReference type="Gene3D" id="3.40.50.360">
    <property type="match status" value="1"/>
</dbReference>
<dbReference type="InterPro" id="IPR017972">
    <property type="entry name" value="Cyt_P450_CS"/>
</dbReference>
<comment type="cofactor">
    <cofactor evidence="12 13">
        <name>heme</name>
        <dbReference type="ChEBI" id="CHEBI:30413"/>
    </cofactor>
</comment>
<dbReference type="GO" id="GO:0050660">
    <property type="term" value="F:flavin adenine dinucleotide binding"/>
    <property type="evidence" value="ECO:0007669"/>
    <property type="project" value="TreeGrafter"/>
</dbReference>
<dbReference type="InterPro" id="IPR001128">
    <property type="entry name" value="Cyt_P450"/>
</dbReference>
<evidence type="ECO:0000259" key="16">
    <source>
        <dbReference type="PROSITE" id="PS51384"/>
    </source>
</evidence>
<dbReference type="GO" id="GO:0010181">
    <property type="term" value="F:FMN binding"/>
    <property type="evidence" value="ECO:0007669"/>
    <property type="project" value="UniProtKB-UniRule"/>
</dbReference>
<evidence type="ECO:0000256" key="12">
    <source>
        <dbReference type="PIRNR" id="PIRNR000209"/>
    </source>
</evidence>
<dbReference type="GO" id="GO:0005506">
    <property type="term" value="F:iron ion binding"/>
    <property type="evidence" value="ECO:0007669"/>
    <property type="project" value="UniProtKB-UniRule"/>
</dbReference>
<dbReference type="InterPro" id="IPR017927">
    <property type="entry name" value="FAD-bd_FR_type"/>
</dbReference>
<keyword evidence="12" id="KW-0249">Electron transport</keyword>
<dbReference type="KEGG" id="mbd:MEBOL_002509"/>
<evidence type="ECO:0000256" key="10">
    <source>
        <dbReference type="ARBA" id="ARBA00023004"/>
    </source>
</evidence>
<evidence type="ECO:0000313" key="17">
    <source>
        <dbReference type="EMBL" id="ATB29060.1"/>
    </source>
</evidence>
<dbReference type="InterPro" id="IPR002401">
    <property type="entry name" value="Cyt_P450_E_grp-I"/>
</dbReference>
<keyword evidence="9 12" id="KW-0560">Oxidoreductase</keyword>
<feature type="domain" description="Flavodoxin-like" evidence="15">
    <location>
        <begin position="506"/>
        <end position="645"/>
    </location>
</feature>
<protein>
    <recommendedName>
        <fullName evidence="12">Bifunctional cytochrome P450/NADPH--P450 reductase</fullName>
    </recommendedName>
    <domain>
        <recommendedName>
            <fullName evidence="12">Cytochrome P450</fullName>
            <ecNumber evidence="12">1.14.14.1</ecNumber>
        </recommendedName>
    </domain>
    <domain>
        <recommendedName>
            <fullName evidence="12">NADPH--cytochrome P450 reductase</fullName>
            <ecNumber evidence="12">1.6.2.4</ecNumber>
        </recommendedName>
    </domain>
</protein>
<dbReference type="PRINTS" id="PR00463">
    <property type="entry name" value="EP450I"/>
</dbReference>
<dbReference type="Pfam" id="PF00258">
    <property type="entry name" value="Flavodoxin_1"/>
    <property type="match status" value="1"/>
</dbReference>
<keyword evidence="4 12" id="KW-0285">Flavoprotein</keyword>
<evidence type="ECO:0000313" key="18">
    <source>
        <dbReference type="Proteomes" id="UP000217289"/>
    </source>
</evidence>
<dbReference type="SUPFAM" id="SSF52343">
    <property type="entry name" value="Ferredoxin reductase-like, C-terminal NADP-linked domain"/>
    <property type="match status" value="1"/>
</dbReference>
<dbReference type="InterPro" id="IPR008254">
    <property type="entry name" value="Flavodoxin/NO_synth"/>
</dbReference>
<keyword evidence="3 12" id="KW-0349">Heme</keyword>
<evidence type="ECO:0000256" key="4">
    <source>
        <dbReference type="ARBA" id="ARBA00022630"/>
    </source>
</evidence>
<gene>
    <name evidence="17" type="ORF">MEBOL_002509</name>
</gene>
<comment type="catalytic activity">
    <reaction evidence="12">
        <text>2 oxidized [cytochrome P450] + NADPH = 2 reduced [cytochrome P450] + NADP(+) + H(+)</text>
        <dbReference type="Rhea" id="RHEA:24040"/>
        <dbReference type="Rhea" id="RHEA-COMP:14627"/>
        <dbReference type="Rhea" id="RHEA-COMP:14628"/>
        <dbReference type="ChEBI" id="CHEBI:15378"/>
        <dbReference type="ChEBI" id="CHEBI:55376"/>
        <dbReference type="ChEBI" id="CHEBI:57783"/>
        <dbReference type="ChEBI" id="CHEBI:58349"/>
        <dbReference type="ChEBI" id="CHEBI:60344"/>
        <dbReference type="EC" id="1.6.2.4"/>
    </reaction>
</comment>
<evidence type="ECO:0000256" key="3">
    <source>
        <dbReference type="ARBA" id="ARBA00022617"/>
    </source>
</evidence>
<dbReference type="InterPro" id="IPR023206">
    <property type="entry name" value="Bifunctional_P450_P450_red"/>
</dbReference>
<evidence type="ECO:0000256" key="13">
    <source>
        <dbReference type="PIRSR" id="PIRSR000209-1"/>
    </source>
</evidence>
<dbReference type="InterPro" id="IPR017938">
    <property type="entry name" value="Riboflavin_synthase-like_b-brl"/>
</dbReference>
<sequence length="1074" mass="118784">MGKMLAERLNLVTGQLGMERVSIPQPRVRPVVGNAPDLGSETPMQNMMKLARELGPLFRLSFPGGRSLLVVSSHELVADLCDESRFDKKVGAALEEIRDFAGDGLFTAYTHEPNWGKAHRLLMPAFGPAAMRGYHDEMLDVADQMLTRWERFGPEEAIDVPDNMTRLTLDTIALCGFGYRFNSFYQREMHPFVESMVRALAEAGNRARRVPLKTQLMLRTRRQFQVDASYMHEVTRELIAQRRKLAPEDAPRDLLGLMLSEKDPLTGEGLDDDNIRNQLVTFLIAGHETTSGLLSFALYFLLRHPDVLQKAYAEVDRVLGSETPRFEQVNQLHYIDQILRETLRLWPTAPGFSVQALVDTRLVGTHPLSAGDTLFVLTPMLHRDPTVWRDPERFDPDRFAPEVRDGIPQHAWKPFGNGQRSCIGRAFALQEATLVLGMLLQRFHISEPAPYSLHVRETLTLKPEGLRIRARVRQNVSRSLTTRPSPAPVAATSQGQGGVAAHGTPLLLLYGSNSGASEAFARRIASDGLARGYSAKVAPLDEYTGKLPKQGAVVLVTASYNGQPPDNARGFHAWISHVPEGSLLGVRYAVFGCGNRDWAATYQAIPKHFDERLHAAGAQALVARGEADARGDFFGDFEHWYAPFWSTVGEALGVSTGEVNSGPLYKVEVVPSASVDLVAQNKLGMSTLVENRELVDMTSPLGRSKRHLTFRLPEGVTYAAGDYLAVLPENHPDLVERAARRFGVRTDAAVVLRSTRGAMAASLPTDRPVSVQELLGRHVELSAPATRKDLERLAAMNPCPPHAQHLLALAQDAERYKAEVLDKRVSVLDFLEKYSSCVLSFADFLELLPTMRVRQYSVSSSPRADPTQCSLTVAVVDADAWSGQGRFHGTCSSYLARLHPGDPVAVAVRTPNAPFHPPASNATPLVMIGAGTGLAPFRGFIQERALRHVHGEAAGPALFFFGCDHPDVDFLYREELAAWEREGVVKVLPAFFRQPEGDVMFVQHRLWKEREQVKALLAQGATVFLCGDGRRMAPAVRETLARIHQETVGCSEEEASRWLAEMEKQGRLVADVFA</sequence>
<dbReference type="PROSITE" id="PS51384">
    <property type="entry name" value="FAD_FR"/>
    <property type="match status" value="1"/>
</dbReference>
<proteinExistence type="inferred from homology"/>
<feature type="binding site" description="axial binding residue" evidence="13">
    <location>
        <position position="422"/>
    </location>
    <ligand>
        <name>heme</name>
        <dbReference type="ChEBI" id="CHEBI:30413"/>
    </ligand>
    <ligandPart>
        <name>Fe</name>
        <dbReference type="ChEBI" id="CHEBI:18248"/>
    </ligandPart>
</feature>
<evidence type="ECO:0000256" key="9">
    <source>
        <dbReference type="ARBA" id="ARBA00023002"/>
    </source>
</evidence>
<dbReference type="FunFam" id="1.10.630.10:FF:000040">
    <property type="entry name" value="Bifunctional cytochrome P450/NADPH--P450 reductase"/>
    <property type="match status" value="1"/>
</dbReference>
<dbReference type="GO" id="GO:0070330">
    <property type="term" value="F:aromatase activity"/>
    <property type="evidence" value="ECO:0007669"/>
    <property type="project" value="UniProtKB-UniRule"/>
</dbReference>
<evidence type="ECO:0000256" key="1">
    <source>
        <dbReference type="ARBA" id="ARBA00010018"/>
    </source>
</evidence>
<dbReference type="Pfam" id="PF00067">
    <property type="entry name" value="p450"/>
    <property type="match status" value="1"/>
</dbReference>